<dbReference type="InterPro" id="IPR027417">
    <property type="entry name" value="P-loop_NTPase"/>
</dbReference>
<dbReference type="EMBL" id="BAABEY010000029">
    <property type="protein sequence ID" value="GAA4443234.1"/>
    <property type="molecule type" value="Genomic_DNA"/>
</dbReference>
<dbReference type="SUPFAM" id="SSF52540">
    <property type="entry name" value="P-loop containing nucleoside triphosphate hydrolases"/>
    <property type="match status" value="1"/>
</dbReference>
<feature type="domain" description="NadR/Ttd14 AAA" evidence="1">
    <location>
        <begin position="7"/>
        <end position="170"/>
    </location>
</feature>
<gene>
    <name evidence="2" type="ORF">GCM10023091_31380</name>
</gene>
<accession>A0ABP8M5H5</accession>
<dbReference type="Proteomes" id="UP001501508">
    <property type="component" value="Unassembled WGS sequence"/>
</dbReference>
<sequence>MINTKAIVITGGPGMGKTSILEYLDRAGYACVAESGRHIIRHQIETGGSKLPWADREGYAIEMFHMAVRSHQLAAETGALTFFDRGLPDTVGYLRLCNLPVPDEIRLAVMRYRYCQTVFVTPPWPEIYVNDTERKQSFREAVATYDVMNEVYAGLGYDLVEIPHLPVPERADFILDYL</sequence>
<dbReference type="Pfam" id="PF13521">
    <property type="entry name" value="AAA_28"/>
    <property type="match status" value="1"/>
</dbReference>
<comment type="caution">
    <text evidence="2">The sequence shown here is derived from an EMBL/GenBank/DDBJ whole genome shotgun (WGS) entry which is preliminary data.</text>
</comment>
<dbReference type="Gene3D" id="3.40.50.300">
    <property type="entry name" value="P-loop containing nucleotide triphosphate hydrolases"/>
    <property type="match status" value="1"/>
</dbReference>
<evidence type="ECO:0000313" key="2">
    <source>
        <dbReference type="EMBL" id="GAA4443234.1"/>
    </source>
</evidence>
<protein>
    <submittedName>
        <fullName evidence="2">AAA family ATPase</fullName>
    </submittedName>
</protein>
<reference evidence="3" key="1">
    <citation type="journal article" date="2019" name="Int. J. Syst. Evol. Microbiol.">
        <title>The Global Catalogue of Microorganisms (GCM) 10K type strain sequencing project: providing services to taxonomists for standard genome sequencing and annotation.</title>
        <authorList>
            <consortium name="The Broad Institute Genomics Platform"/>
            <consortium name="The Broad Institute Genome Sequencing Center for Infectious Disease"/>
            <person name="Wu L."/>
            <person name="Ma J."/>
        </authorList>
    </citation>
    <scope>NUCLEOTIDE SEQUENCE [LARGE SCALE GENOMIC DNA]</scope>
    <source>
        <strain evidence="3">JCM 31920</strain>
    </source>
</reference>
<evidence type="ECO:0000313" key="3">
    <source>
        <dbReference type="Proteomes" id="UP001501508"/>
    </source>
</evidence>
<dbReference type="InterPro" id="IPR038727">
    <property type="entry name" value="NadR/Ttd14_AAA_dom"/>
</dbReference>
<keyword evidence="3" id="KW-1185">Reference proteome</keyword>
<organism evidence="2 3">
    <name type="scientific">Ravibacter arvi</name>
    <dbReference type="NCBI Taxonomy" id="2051041"/>
    <lineage>
        <taxon>Bacteria</taxon>
        <taxon>Pseudomonadati</taxon>
        <taxon>Bacteroidota</taxon>
        <taxon>Cytophagia</taxon>
        <taxon>Cytophagales</taxon>
        <taxon>Spirosomataceae</taxon>
        <taxon>Ravibacter</taxon>
    </lineage>
</organism>
<dbReference type="RefSeq" id="WP_345030920.1">
    <property type="nucleotide sequence ID" value="NZ_BAABEY010000029.1"/>
</dbReference>
<name>A0ABP8M5H5_9BACT</name>
<proteinExistence type="predicted"/>
<evidence type="ECO:0000259" key="1">
    <source>
        <dbReference type="Pfam" id="PF13521"/>
    </source>
</evidence>